<accession>A0A6I4KRZ1</accession>
<gene>
    <name evidence="1" type="ORF">GJV18_06055</name>
</gene>
<comment type="caution">
    <text evidence="1">The sequence shown here is derived from an EMBL/GenBank/DDBJ whole genome shotgun (WGS) entry which is preliminary data.</text>
</comment>
<proteinExistence type="predicted"/>
<reference evidence="1 2" key="1">
    <citation type="submission" date="2019-11" db="EMBL/GenBank/DDBJ databases">
        <title>Pseudomonas flavidum sp. nov., isolated from Baiyang Lake.</title>
        <authorList>
            <person name="Zhao Y."/>
        </authorList>
    </citation>
    <scope>NUCLEOTIDE SEQUENCE [LARGE SCALE GENOMIC DNA]</scope>
    <source>
        <strain evidence="2">R-22-3 w-18</strain>
    </source>
</reference>
<organism evidence="1 2">
    <name type="scientific">Pseudomonas xionganensis</name>
    <dbReference type="NCBI Taxonomy" id="2654845"/>
    <lineage>
        <taxon>Bacteria</taxon>
        <taxon>Pseudomonadati</taxon>
        <taxon>Pseudomonadota</taxon>
        <taxon>Gammaproteobacteria</taxon>
        <taxon>Pseudomonadales</taxon>
        <taxon>Pseudomonadaceae</taxon>
        <taxon>Pseudomonas</taxon>
    </lineage>
</organism>
<sequence length="77" mass="8557">MFSLRALLAPRPVKRCFALLDAQGICRALRHSAQAPQGLGWVEVETMGLHWLDQRLPAHVRISAQQSPAFRPKALTA</sequence>
<protein>
    <submittedName>
        <fullName evidence="1">Uncharacterized protein</fullName>
    </submittedName>
</protein>
<evidence type="ECO:0000313" key="2">
    <source>
        <dbReference type="Proteomes" id="UP000429555"/>
    </source>
</evidence>
<name>A0A6I4KRZ1_9PSED</name>
<evidence type="ECO:0000313" key="1">
    <source>
        <dbReference type="EMBL" id="MVW74877.1"/>
    </source>
</evidence>
<keyword evidence="2" id="KW-1185">Reference proteome</keyword>
<dbReference type="RefSeq" id="WP_160343804.1">
    <property type="nucleotide sequence ID" value="NZ_WKJZ01000001.1"/>
</dbReference>
<dbReference type="Proteomes" id="UP000429555">
    <property type="component" value="Unassembled WGS sequence"/>
</dbReference>
<dbReference type="EMBL" id="WKJZ01000001">
    <property type="protein sequence ID" value="MVW74877.1"/>
    <property type="molecule type" value="Genomic_DNA"/>
</dbReference>
<dbReference type="AlphaFoldDB" id="A0A6I4KRZ1"/>